<evidence type="ECO:0000259" key="37">
    <source>
        <dbReference type="PROSITE" id="PS51021"/>
    </source>
</evidence>
<dbReference type="GO" id="GO:0030496">
    <property type="term" value="C:midbody"/>
    <property type="evidence" value="ECO:0007669"/>
    <property type="project" value="UniProtKB-SubCell"/>
</dbReference>
<keyword evidence="12" id="KW-1017">Isopeptide bond</keyword>
<dbReference type="InterPro" id="IPR004148">
    <property type="entry name" value="BAR_dom"/>
</dbReference>
<evidence type="ECO:0000256" key="20">
    <source>
        <dbReference type="ARBA" id="ARBA00022871"/>
    </source>
</evidence>
<dbReference type="GO" id="GO:0000281">
    <property type="term" value="P:mitotic cytokinesis"/>
    <property type="evidence" value="ECO:0007669"/>
    <property type="project" value="TreeGrafter"/>
</dbReference>
<evidence type="ECO:0000256" key="11">
    <source>
        <dbReference type="ARBA" id="ARBA00022490"/>
    </source>
</evidence>
<dbReference type="Proteomes" id="UP000886611">
    <property type="component" value="Unassembled WGS sequence"/>
</dbReference>
<feature type="region of interest" description="Disordered" evidence="34">
    <location>
        <begin position="951"/>
        <end position="972"/>
    </location>
</feature>
<dbReference type="GO" id="GO:0030154">
    <property type="term" value="P:cell differentiation"/>
    <property type="evidence" value="ECO:0007669"/>
    <property type="project" value="UniProtKB-KW"/>
</dbReference>
<evidence type="ECO:0000256" key="19">
    <source>
        <dbReference type="ARBA" id="ARBA00022843"/>
    </source>
</evidence>
<dbReference type="GO" id="GO:0032154">
    <property type="term" value="C:cleavage furrow"/>
    <property type="evidence" value="ECO:0007669"/>
    <property type="project" value="UniProtKB-SubCell"/>
</dbReference>
<protein>
    <recommendedName>
        <fullName evidence="31">Bridging integrator 2</fullName>
    </recommendedName>
    <alternativeName>
        <fullName evidence="32">Male germ cell RacGap</fullName>
    </alternativeName>
    <alternativeName>
        <fullName evidence="30">Rac GTPase-activating protein 1</fullName>
    </alternativeName>
</protein>
<feature type="compositionally biased region" description="Polar residues" evidence="34">
    <location>
        <begin position="695"/>
        <end position="707"/>
    </location>
</feature>
<dbReference type="InterPro" id="IPR008936">
    <property type="entry name" value="Rho_GTPase_activation_prot"/>
</dbReference>
<dbReference type="InterPro" id="IPR000198">
    <property type="entry name" value="RhoGAP_dom"/>
</dbReference>
<feature type="domain" description="Rho-GAP" evidence="36">
    <location>
        <begin position="332"/>
        <end position="522"/>
    </location>
</feature>
<keyword evidence="8" id="KW-0343">GTPase activation</keyword>
<keyword evidence="24" id="KW-0446">Lipid-binding</keyword>
<dbReference type="Gene3D" id="1.20.1270.60">
    <property type="entry name" value="Arfaptin homology (AH) domain/BAR domain"/>
    <property type="match status" value="1"/>
</dbReference>
<keyword evidence="29" id="KW-0968">Cytoplasmic vesicle</keyword>
<evidence type="ECO:0000256" key="5">
    <source>
        <dbReference type="ARBA" id="ARBA00004413"/>
    </source>
</evidence>
<feature type="compositionally biased region" description="Acidic residues" evidence="34">
    <location>
        <begin position="759"/>
        <end position="778"/>
    </location>
</feature>
<evidence type="ECO:0000256" key="13">
    <source>
        <dbReference type="ARBA" id="ARBA00022553"/>
    </source>
</evidence>
<evidence type="ECO:0000259" key="36">
    <source>
        <dbReference type="PROSITE" id="PS50238"/>
    </source>
</evidence>
<keyword evidence="22 33" id="KW-0175">Coiled coil</keyword>
<evidence type="ECO:0000256" key="28">
    <source>
        <dbReference type="ARBA" id="ARBA00023306"/>
    </source>
</evidence>
<evidence type="ECO:0000256" key="27">
    <source>
        <dbReference type="ARBA" id="ARBA00023242"/>
    </source>
</evidence>
<evidence type="ECO:0000256" key="12">
    <source>
        <dbReference type="ARBA" id="ARBA00022499"/>
    </source>
</evidence>
<dbReference type="CDD" id="cd20821">
    <property type="entry name" value="C1_MgcRacGAP"/>
    <property type="match status" value="1"/>
</dbReference>
<dbReference type="SMART" id="SM00721">
    <property type="entry name" value="BAR"/>
    <property type="match status" value="1"/>
</dbReference>
<dbReference type="FunFam" id="1.10.555.10:FF:000034">
    <property type="entry name" value="Rac GTPase-activating protein 1"/>
    <property type="match status" value="1"/>
</dbReference>
<keyword evidence="21" id="KW-0007">Acetylation</keyword>
<comment type="subcellular location">
    <subcellularLocation>
        <location evidence="5">Cell membrane</location>
        <topology evidence="5">Peripheral membrane protein</topology>
        <orientation evidence="5">Cytoplasmic side</orientation>
    </subcellularLocation>
    <subcellularLocation>
        <location evidence="6">Cleavage furrow</location>
    </subcellularLocation>
    <subcellularLocation>
        <location evidence="2">Cytoplasm</location>
        <location evidence="2">Cytoskeleton</location>
        <location evidence="2">Spindle</location>
    </subcellularLocation>
    <subcellularLocation>
        <location evidence="4">Cytoplasmic vesicle</location>
        <location evidence="4">Secretory vesicle</location>
        <location evidence="4">Acrosome</location>
    </subcellularLocation>
    <subcellularLocation>
        <location evidence="3">Midbody</location>
    </subcellularLocation>
    <subcellularLocation>
        <location evidence="1">Nucleus</location>
    </subcellularLocation>
</comment>
<dbReference type="GO" id="GO:0001669">
    <property type="term" value="C:acrosomal vesicle"/>
    <property type="evidence" value="ECO:0007669"/>
    <property type="project" value="UniProtKB-SubCell"/>
</dbReference>
<keyword evidence="18" id="KW-0862">Zinc</keyword>
<evidence type="ECO:0000256" key="31">
    <source>
        <dbReference type="ARBA" id="ARBA00072987"/>
    </source>
</evidence>
<keyword evidence="39" id="KW-1185">Reference proteome</keyword>
<dbReference type="EMBL" id="JAATIS010000485">
    <property type="protein sequence ID" value="KAG2468277.1"/>
    <property type="molecule type" value="Genomic_DNA"/>
</dbReference>
<dbReference type="Pfam" id="PF03114">
    <property type="entry name" value="BAR"/>
    <property type="match status" value="1"/>
</dbReference>
<evidence type="ECO:0000259" key="35">
    <source>
        <dbReference type="PROSITE" id="PS50081"/>
    </source>
</evidence>
<evidence type="ECO:0000256" key="26">
    <source>
        <dbReference type="ARBA" id="ARBA00023212"/>
    </source>
</evidence>
<feature type="compositionally biased region" description="Polar residues" evidence="34">
    <location>
        <begin position="890"/>
        <end position="902"/>
    </location>
</feature>
<organism evidence="38 39">
    <name type="scientific">Polypterus senegalus</name>
    <name type="common">Senegal bichir</name>
    <dbReference type="NCBI Taxonomy" id="55291"/>
    <lineage>
        <taxon>Eukaryota</taxon>
        <taxon>Metazoa</taxon>
        <taxon>Chordata</taxon>
        <taxon>Craniata</taxon>
        <taxon>Vertebrata</taxon>
        <taxon>Euteleostomi</taxon>
        <taxon>Actinopterygii</taxon>
        <taxon>Polypteriformes</taxon>
        <taxon>Polypteridae</taxon>
        <taxon>Polypterus</taxon>
    </lineage>
</organism>
<proteinExistence type="predicted"/>
<dbReference type="Gene3D" id="3.30.60.20">
    <property type="match status" value="1"/>
</dbReference>
<dbReference type="SUPFAM" id="SSF48350">
    <property type="entry name" value="GTPase activation domain, GAP"/>
    <property type="match status" value="1"/>
</dbReference>
<feature type="domain" description="BAR" evidence="37">
    <location>
        <begin position="506"/>
        <end position="732"/>
    </location>
</feature>
<dbReference type="GO" id="GO:0007266">
    <property type="term" value="P:Rho protein signal transduction"/>
    <property type="evidence" value="ECO:0007669"/>
    <property type="project" value="TreeGrafter"/>
</dbReference>
<evidence type="ECO:0000256" key="21">
    <source>
        <dbReference type="ARBA" id="ARBA00022990"/>
    </source>
</evidence>
<keyword evidence="13" id="KW-0597">Phosphoprotein</keyword>
<dbReference type="PANTHER" id="PTHR46199">
    <property type="entry name" value="RAC GTPASE-ACTIVATING PROTEIN 1"/>
    <property type="match status" value="1"/>
</dbReference>
<dbReference type="GO" id="GO:0097149">
    <property type="term" value="C:centralspindlin complex"/>
    <property type="evidence" value="ECO:0007669"/>
    <property type="project" value="TreeGrafter"/>
</dbReference>
<keyword evidence="15" id="KW-0479">Metal-binding</keyword>
<evidence type="ECO:0000256" key="25">
    <source>
        <dbReference type="ARBA" id="ARBA00023136"/>
    </source>
</evidence>
<evidence type="ECO:0000256" key="15">
    <source>
        <dbReference type="ARBA" id="ARBA00022723"/>
    </source>
</evidence>
<evidence type="ECO:0000256" key="1">
    <source>
        <dbReference type="ARBA" id="ARBA00004123"/>
    </source>
</evidence>
<dbReference type="GO" id="GO:0051233">
    <property type="term" value="C:spindle midzone"/>
    <property type="evidence" value="ECO:0007669"/>
    <property type="project" value="TreeGrafter"/>
</dbReference>
<dbReference type="CDD" id="cd04382">
    <property type="entry name" value="RhoGAP_MgcRacGAP"/>
    <property type="match status" value="1"/>
</dbReference>
<evidence type="ECO:0000256" key="34">
    <source>
        <dbReference type="SAM" id="MobiDB-lite"/>
    </source>
</evidence>
<keyword evidence="23" id="KW-0406">Ion transport</keyword>
<dbReference type="Pfam" id="PF00620">
    <property type="entry name" value="RhoGAP"/>
    <property type="match status" value="1"/>
</dbReference>
<keyword evidence="26" id="KW-0206">Cytoskeleton</keyword>
<dbReference type="InterPro" id="IPR046349">
    <property type="entry name" value="C1-like_sf"/>
</dbReference>
<keyword evidence="28" id="KW-0131">Cell cycle</keyword>
<evidence type="ECO:0000313" key="39">
    <source>
        <dbReference type="Proteomes" id="UP000886611"/>
    </source>
</evidence>
<keyword evidence="9" id="KW-0217">Developmental protein</keyword>
<evidence type="ECO:0000256" key="17">
    <source>
        <dbReference type="ARBA" id="ARBA00022782"/>
    </source>
</evidence>
<sequence length="972" mass="109263">MFPHIAGNVPHSGLHEQHKVTPAVPKDSPKIHKFLQLARSFENCRQKWLKSEQELACCNELLTKTEAERSALDVKLKHARNQVDVEIKRRQRAEAECEKLDRQIQLIRELLIAENTSSIQLNDEQRSALAFLNARSQTAGQNSRRLSTIDESTSLLSDISYDKTEDSLDWDSSIVKTVRLKKREKRMNESIVATTTVTVPADGSSIEAISTIETVPYWTRSRRKTANLQNWNDSVLPENITVSRGLQKKSDVDRLNQTNTVQSNGGMRLHEFVSKTVIKPESCVPCGKRIKFGKVALKCRDCRVVTHPECRDRCPLPCIPVLTGTPVKPGEGTLADFVPSTPPMIPTLIVHCVNEIEQRGMHETGLYRISGCERTVKELKEKFLRGKTVPLLSKVDDIHAICGLLKDFMRNLKEPLLTFRLNKDFMEAAEISDEDNSVAAVYQKISELPHANRDTLAFLILHLQRVALNPETKMDISNLSKVFGPTLVGHAVPDPDPVTLLQDTRRQPKVMERLLCLPAEYWNQYMMVEQENMNPGNIIENSNAYSTPDVKVMHETSKRLSESLQEVYEPDWEGHVELKTIMESDNLLWNDFEEKLSDQAVRVMETYVGQFPEVKDRVSKRNRKLVDYDSSRHHLEALQNAKKKDEAKIIKAEEEFNKAQSVFEEINAELREELPALYYSKRRSLMISSPIRPVDTSTSLSETSMDLIQSPEKEPLSPISKDNDDEESPPVSCNGTSSVPIDADKNTAQDQSSKNIPTVEDETKEILDEEGNEIEDGETSGSASQHLDVMSTPAETQTKAETANGPTDLTDPAQSVEITSQPTECSPSEECDHLLSEGDPNEPSMGDDWNQGTAVMAIQQSEMLEEDLKAHTEDSPEKSDVNCDEKLSESETPVPTEDSTICSEEKLTEDVEDGTVRQNEGGHPQTEDRPPGFLYKPEGILTGMNETDWIQQKNPDDYKGTFPASLIQPQAP</sequence>
<feature type="compositionally biased region" description="Polar residues" evidence="34">
    <location>
        <begin position="850"/>
        <end position="862"/>
    </location>
</feature>
<keyword evidence="19" id="KW-0832">Ubl conjugation</keyword>
<keyword evidence="25" id="KW-0472">Membrane</keyword>
<evidence type="ECO:0000256" key="7">
    <source>
        <dbReference type="ARBA" id="ARBA00022448"/>
    </source>
</evidence>
<dbReference type="GO" id="GO:0006811">
    <property type="term" value="P:monoatomic ion transport"/>
    <property type="evidence" value="ECO:0007669"/>
    <property type="project" value="UniProtKB-KW"/>
</dbReference>
<dbReference type="PROSITE" id="PS51021">
    <property type="entry name" value="BAR"/>
    <property type="match status" value="1"/>
</dbReference>
<keyword evidence="14" id="KW-0132">Cell division</keyword>
<feature type="non-terminal residue" evidence="38">
    <location>
        <position position="972"/>
    </location>
</feature>
<keyword evidence="27" id="KW-0539">Nucleus</keyword>
<evidence type="ECO:0000256" key="32">
    <source>
        <dbReference type="ARBA" id="ARBA00075869"/>
    </source>
</evidence>
<evidence type="ECO:0000256" key="6">
    <source>
        <dbReference type="ARBA" id="ARBA00004626"/>
    </source>
</evidence>
<dbReference type="FunFam" id="1.20.1270.60:FF:000167">
    <property type="entry name" value="Bridging integrator 2"/>
    <property type="match status" value="1"/>
</dbReference>
<dbReference type="SMART" id="SM00324">
    <property type="entry name" value="RhoGAP"/>
    <property type="match status" value="1"/>
</dbReference>
<dbReference type="AlphaFoldDB" id="A0A8X7XHZ2"/>
<feature type="compositionally biased region" description="Basic and acidic residues" evidence="34">
    <location>
        <begin position="866"/>
        <end position="889"/>
    </location>
</feature>
<feature type="region of interest" description="Disordered" evidence="34">
    <location>
        <begin position="692"/>
        <end position="939"/>
    </location>
</feature>
<dbReference type="SUPFAM" id="SSF57889">
    <property type="entry name" value="Cysteine-rich domain"/>
    <property type="match status" value="1"/>
</dbReference>
<dbReference type="GO" id="GO:0005096">
    <property type="term" value="F:GTPase activator activity"/>
    <property type="evidence" value="ECO:0007669"/>
    <property type="project" value="UniProtKB-KW"/>
</dbReference>
<keyword evidence="7" id="KW-0813">Transport</keyword>
<feature type="region of interest" description="Disordered" evidence="34">
    <location>
        <begin position="1"/>
        <end position="26"/>
    </location>
</feature>
<dbReference type="InterPro" id="IPR027267">
    <property type="entry name" value="AH/BAR_dom_sf"/>
</dbReference>
<comment type="caution">
    <text evidence="38">The sequence shown here is derived from an EMBL/GenBank/DDBJ whole genome shotgun (WGS) entry which is preliminary data.</text>
</comment>
<evidence type="ECO:0000256" key="29">
    <source>
        <dbReference type="ARBA" id="ARBA00023329"/>
    </source>
</evidence>
<evidence type="ECO:0000256" key="4">
    <source>
        <dbReference type="ARBA" id="ARBA00004218"/>
    </source>
</evidence>
<evidence type="ECO:0000256" key="22">
    <source>
        <dbReference type="ARBA" id="ARBA00023054"/>
    </source>
</evidence>
<keyword evidence="11" id="KW-0963">Cytoplasm</keyword>
<evidence type="ECO:0000313" key="38">
    <source>
        <dbReference type="EMBL" id="KAG2468277.1"/>
    </source>
</evidence>
<dbReference type="PANTHER" id="PTHR46199:SF3">
    <property type="entry name" value="RAC GTPASE-ACTIVATING PROTEIN 1"/>
    <property type="match status" value="1"/>
</dbReference>
<dbReference type="InterPro" id="IPR002219">
    <property type="entry name" value="PKC_DAG/PE"/>
</dbReference>
<dbReference type="PROSITE" id="PS50081">
    <property type="entry name" value="ZF_DAG_PE_2"/>
    <property type="match status" value="1"/>
</dbReference>
<keyword evidence="16" id="KW-0863">Zinc-finger</keyword>
<gene>
    <name evidence="38" type="primary">Racgap1_0</name>
    <name evidence="38" type="ORF">GTO96_0014327</name>
</gene>
<feature type="domain" description="Phorbol-ester/DAG-type" evidence="35">
    <location>
        <begin position="269"/>
        <end position="318"/>
    </location>
</feature>
<feature type="coiled-coil region" evidence="33">
    <location>
        <begin position="62"/>
        <end position="110"/>
    </location>
</feature>
<dbReference type="PROSITE" id="PS00479">
    <property type="entry name" value="ZF_DAG_PE_1"/>
    <property type="match status" value="1"/>
</dbReference>
<keyword evidence="10" id="KW-1003">Cell membrane</keyword>
<reference evidence="38 39" key="1">
    <citation type="journal article" date="2021" name="Cell">
        <title>Tracing the genetic footprints of vertebrate landing in non-teleost ray-finned fishes.</title>
        <authorList>
            <person name="Bi X."/>
            <person name="Wang K."/>
            <person name="Yang L."/>
            <person name="Pan H."/>
            <person name="Jiang H."/>
            <person name="Wei Q."/>
            <person name="Fang M."/>
            <person name="Yu H."/>
            <person name="Zhu C."/>
            <person name="Cai Y."/>
            <person name="He Y."/>
            <person name="Gan X."/>
            <person name="Zeng H."/>
            <person name="Yu D."/>
            <person name="Zhu Y."/>
            <person name="Jiang H."/>
            <person name="Qiu Q."/>
            <person name="Yang H."/>
            <person name="Zhang Y.E."/>
            <person name="Wang W."/>
            <person name="Zhu M."/>
            <person name="He S."/>
            <person name="Zhang G."/>
        </authorList>
    </citation>
    <scope>NUCLEOTIDE SEQUENCE [LARGE SCALE GENOMIC DNA]</scope>
    <source>
        <strain evidence="38">Bchr_013</strain>
    </source>
</reference>
<evidence type="ECO:0000256" key="9">
    <source>
        <dbReference type="ARBA" id="ARBA00022473"/>
    </source>
</evidence>
<dbReference type="PRINTS" id="PR01251">
    <property type="entry name" value="AMPHIPHYSIN"/>
</dbReference>
<evidence type="ECO:0000256" key="2">
    <source>
        <dbReference type="ARBA" id="ARBA00004186"/>
    </source>
</evidence>
<evidence type="ECO:0000256" key="16">
    <source>
        <dbReference type="ARBA" id="ARBA00022771"/>
    </source>
</evidence>
<evidence type="ECO:0000256" key="24">
    <source>
        <dbReference type="ARBA" id="ARBA00023121"/>
    </source>
</evidence>
<feature type="non-terminal residue" evidence="38">
    <location>
        <position position="1"/>
    </location>
</feature>
<dbReference type="Pfam" id="PF00130">
    <property type="entry name" value="C1_1"/>
    <property type="match status" value="1"/>
</dbReference>
<evidence type="ECO:0000256" key="33">
    <source>
        <dbReference type="SAM" id="Coils"/>
    </source>
</evidence>
<dbReference type="SUPFAM" id="SSF103657">
    <property type="entry name" value="BAR/IMD domain-like"/>
    <property type="match status" value="1"/>
</dbReference>
<dbReference type="GO" id="GO:0007283">
    <property type="term" value="P:spermatogenesis"/>
    <property type="evidence" value="ECO:0007669"/>
    <property type="project" value="UniProtKB-KW"/>
</dbReference>
<dbReference type="GO" id="GO:0008289">
    <property type="term" value="F:lipid binding"/>
    <property type="evidence" value="ECO:0007669"/>
    <property type="project" value="UniProtKB-KW"/>
</dbReference>
<evidence type="ECO:0000256" key="10">
    <source>
        <dbReference type="ARBA" id="ARBA00022475"/>
    </source>
</evidence>
<evidence type="ECO:0000256" key="30">
    <source>
        <dbReference type="ARBA" id="ARBA00067896"/>
    </source>
</evidence>
<name>A0A8X7XHZ2_POLSE</name>
<evidence type="ECO:0000256" key="23">
    <source>
        <dbReference type="ARBA" id="ARBA00023065"/>
    </source>
</evidence>
<evidence type="ECO:0000256" key="8">
    <source>
        <dbReference type="ARBA" id="ARBA00022468"/>
    </source>
</evidence>
<accession>A0A8X7XHZ2</accession>
<dbReference type="GO" id="GO:0005634">
    <property type="term" value="C:nucleus"/>
    <property type="evidence" value="ECO:0007669"/>
    <property type="project" value="UniProtKB-SubCell"/>
</dbReference>
<keyword evidence="20" id="KW-0744">Spermatogenesis</keyword>
<dbReference type="PROSITE" id="PS50238">
    <property type="entry name" value="RHOGAP"/>
    <property type="match status" value="1"/>
</dbReference>
<feature type="compositionally biased region" description="Polar residues" evidence="34">
    <location>
        <begin position="793"/>
        <end position="826"/>
    </location>
</feature>
<evidence type="ECO:0000256" key="18">
    <source>
        <dbReference type="ARBA" id="ARBA00022833"/>
    </source>
</evidence>
<dbReference type="GO" id="GO:0051256">
    <property type="term" value="P:mitotic spindle midzone assembly"/>
    <property type="evidence" value="ECO:0007669"/>
    <property type="project" value="TreeGrafter"/>
</dbReference>
<evidence type="ECO:0000256" key="3">
    <source>
        <dbReference type="ARBA" id="ARBA00004214"/>
    </source>
</evidence>
<feature type="coiled-coil region" evidence="33">
    <location>
        <begin position="635"/>
        <end position="669"/>
    </location>
</feature>
<dbReference type="FunFam" id="3.30.60.20:FF:000033">
    <property type="entry name" value="Rac GTPase-activating protein 1"/>
    <property type="match status" value="1"/>
</dbReference>
<dbReference type="SMART" id="SM00109">
    <property type="entry name" value="C1"/>
    <property type="match status" value="1"/>
</dbReference>
<keyword evidence="17" id="KW-0221">Differentiation</keyword>
<dbReference type="Gene3D" id="1.10.555.10">
    <property type="entry name" value="Rho GTPase activation protein"/>
    <property type="match status" value="1"/>
</dbReference>
<dbReference type="GO" id="GO:0008270">
    <property type="term" value="F:zinc ion binding"/>
    <property type="evidence" value="ECO:0007669"/>
    <property type="project" value="UniProtKB-KW"/>
</dbReference>
<evidence type="ECO:0000256" key="14">
    <source>
        <dbReference type="ARBA" id="ARBA00022618"/>
    </source>
</evidence>